<dbReference type="EMBL" id="KZ084134">
    <property type="protein sequence ID" value="OSC98811.1"/>
    <property type="molecule type" value="Genomic_DNA"/>
</dbReference>
<evidence type="ECO:0000313" key="2">
    <source>
        <dbReference type="Proteomes" id="UP000193067"/>
    </source>
</evidence>
<keyword evidence="2" id="KW-1185">Reference proteome</keyword>
<gene>
    <name evidence="1" type="ORF">PYCCODRAFT_916620</name>
</gene>
<proteinExistence type="predicted"/>
<protein>
    <submittedName>
        <fullName evidence="1">Uncharacterized protein</fullName>
    </submittedName>
</protein>
<sequence length="153" mass="16749">MAAVTQDRPCVACDRFVPVAVAAVRKRTPMAFGGFTAHARGRISSIRPSSSTSRRYCATAMVAIAASQRRMELAHIPNIASSRRRPLADIELLKMHRASTSNDGPLLHLPRFRLRLPCESQTEIVASVLAYAANAAQAQDRAFTQTAYLISRL</sequence>
<reference evidence="1 2" key="1">
    <citation type="journal article" date="2015" name="Biotechnol. Biofuels">
        <title>Enhanced degradation of softwood versus hardwood by the white-rot fungus Pycnoporus coccineus.</title>
        <authorList>
            <person name="Couturier M."/>
            <person name="Navarro D."/>
            <person name="Chevret D."/>
            <person name="Henrissat B."/>
            <person name="Piumi F."/>
            <person name="Ruiz-Duenas F.J."/>
            <person name="Martinez A.T."/>
            <person name="Grigoriev I.V."/>
            <person name="Riley R."/>
            <person name="Lipzen A."/>
            <person name="Berrin J.G."/>
            <person name="Master E.R."/>
            <person name="Rosso M.N."/>
        </authorList>
    </citation>
    <scope>NUCLEOTIDE SEQUENCE [LARGE SCALE GENOMIC DNA]</scope>
    <source>
        <strain evidence="1 2">BRFM310</strain>
    </source>
</reference>
<evidence type="ECO:0000313" key="1">
    <source>
        <dbReference type="EMBL" id="OSC98811.1"/>
    </source>
</evidence>
<organism evidence="1 2">
    <name type="scientific">Trametes coccinea (strain BRFM310)</name>
    <name type="common">Pycnoporus coccineus</name>
    <dbReference type="NCBI Taxonomy" id="1353009"/>
    <lineage>
        <taxon>Eukaryota</taxon>
        <taxon>Fungi</taxon>
        <taxon>Dikarya</taxon>
        <taxon>Basidiomycota</taxon>
        <taxon>Agaricomycotina</taxon>
        <taxon>Agaricomycetes</taxon>
        <taxon>Polyporales</taxon>
        <taxon>Polyporaceae</taxon>
        <taxon>Trametes</taxon>
    </lineage>
</organism>
<accession>A0A1Y2IFX8</accession>
<dbReference type="Proteomes" id="UP000193067">
    <property type="component" value="Unassembled WGS sequence"/>
</dbReference>
<dbReference type="OrthoDB" id="10568368at2759"/>
<name>A0A1Y2IFX8_TRAC3</name>
<dbReference type="AlphaFoldDB" id="A0A1Y2IFX8"/>